<name>G8R8W0_OWEHD</name>
<dbReference type="KEGG" id="oho:Oweho_2600"/>
<dbReference type="AlphaFoldDB" id="G8R8W0"/>
<protein>
    <submittedName>
        <fullName evidence="2">Uncharacterized protein</fullName>
    </submittedName>
</protein>
<accession>G8R8W0</accession>
<dbReference type="EMBL" id="CP003156">
    <property type="protein sequence ID" value="AEV33568.1"/>
    <property type="molecule type" value="Genomic_DNA"/>
</dbReference>
<proteinExistence type="predicted"/>
<keyword evidence="1" id="KW-0472">Membrane</keyword>
<evidence type="ECO:0000313" key="2">
    <source>
        <dbReference type="EMBL" id="AEV33568.1"/>
    </source>
</evidence>
<keyword evidence="3" id="KW-1185">Reference proteome</keyword>
<keyword evidence="1" id="KW-0812">Transmembrane</keyword>
<gene>
    <name evidence="2" type="ordered locus">Oweho_2600</name>
</gene>
<sequence length="77" mass="9364">MTWFAVDEERKIYYIISVGTLAVYLNYRWCWKGDIYRKYFQKFKKKGYNNWDYLVALMFYFGILGFVVLSALGLEFV</sequence>
<keyword evidence="1" id="KW-1133">Transmembrane helix</keyword>
<dbReference type="HOGENOM" id="CLU_2634694_0_0_10"/>
<organism evidence="2 3">
    <name type="scientific">Owenweeksia hongkongensis (strain DSM 17368 / CIP 108786 / JCM 12287 / NRRL B-23963 / UST20020801)</name>
    <dbReference type="NCBI Taxonomy" id="926562"/>
    <lineage>
        <taxon>Bacteria</taxon>
        <taxon>Pseudomonadati</taxon>
        <taxon>Bacteroidota</taxon>
        <taxon>Flavobacteriia</taxon>
        <taxon>Flavobacteriales</taxon>
        <taxon>Owenweeksiaceae</taxon>
        <taxon>Owenweeksia</taxon>
    </lineage>
</organism>
<reference evidence="2 3" key="1">
    <citation type="journal article" date="2012" name="Stand. Genomic Sci.">
        <title>Genome sequence of the orange-pigmented seawater bacterium Owenweeksia hongkongensis type strain (UST20020801(T)).</title>
        <authorList>
            <person name="Riedel T."/>
            <person name="Held B."/>
            <person name="Nolan M."/>
            <person name="Lucas S."/>
            <person name="Lapidus A."/>
            <person name="Tice H."/>
            <person name="Del Rio T.G."/>
            <person name="Cheng J.F."/>
            <person name="Han C."/>
            <person name="Tapia R."/>
            <person name="Goodwin L.A."/>
            <person name="Pitluck S."/>
            <person name="Liolios K."/>
            <person name="Mavromatis K."/>
            <person name="Pagani I."/>
            <person name="Ivanova N."/>
            <person name="Mikhailova N."/>
            <person name="Pati A."/>
            <person name="Chen A."/>
            <person name="Palaniappan K."/>
            <person name="Rohde M."/>
            <person name="Tindall B.J."/>
            <person name="Detter J.C."/>
            <person name="Goker M."/>
            <person name="Woyke T."/>
            <person name="Bristow J."/>
            <person name="Eisen J.A."/>
            <person name="Markowitz V."/>
            <person name="Hugenholtz P."/>
            <person name="Klenk H.P."/>
            <person name="Kyrpides N.C."/>
        </authorList>
    </citation>
    <scope>NUCLEOTIDE SEQUENCE</scope>
    <source>
        <strain evidence="3">DSM 17368 / JCM 12287 / NRRL B-23963</strain>
    </source>
</reference>
<evidence type="ECO:0000313" key="3">
    <source>
        <dbReference type="Proteomes" id="UP000005631"/>
    </source>
</evidence>
<feature type="transmembrane region" description="Helical" evidence="1">
    <location>
        <begin position="51"/>
        <end position="74"/>
    </location>
</feature>
<feature type="transmembrane region" description="Helical" evidence="1">
    <location>
        <begin position="12"/>
        <end position="30"/>
    </location>
</feature>
<dbReference type="Proteomes" id="UP000005631">
    <property type="component" value="Chromosome"/>
</dbReference>
<evidence type="ECO:0000256" key="1">
    <source>
        <dbReference type="SAM" id="Phobius"/>
    </source>
</evidence>